<feature type="domain" description="DinB-like" evidence="1">
    <location>
        <begin position="13"/>
        <end position="144"/>
    </location>
</feature>
<comment type="caution">
    <text evidence="2">The sequence shown here is derived from an EMBL/GenBank/DDBJ whole genome shotgun (WGS) entry which is preliminary data.</text>
</comment>
<evidence type="ECO:0000313" key="2">
    <source>
        <dbReference type="EMBL" id="GAA4464326.1"/>
    </source>
</evidence>
<dbReference type="RefSeq" id="WP_345080796.1">
    <property type="nucleotide sequence ID" value="NZ_BAABFA010000009.1"/>
</dbReference>
<evidence type="ECO:0000259" key="1">
    <source>
        <dbReference type="Pfam" id="PF12867"/>
    </source>
</evidence>
<keyword evidence="3" id="KW-1185">Reference proteome</keyword>
<proteinExistence type="predicted"/>
<dbReference type="Gene3D" id="1.20.120.450">
    <property type="entry name" value="dinb family like domain"/>
    <property type="match status" value="1"/>
</dbReference>
<dbReference type="EMBL" id="BAABFA010000009">
    <property type="protein sequence ID" value="GAA4464326.1"/>
    <property type="molecule type" value="Genomic_DNA"/>
</dbReference>
<gene>
    <name evidence="2" type="ORF">GCM10023093_14460</name>
</gene>
<sequence>MDGDLATVMWQETDAALQLFHDIPEEMHNYRYAPGKWSIKDILVHIIDTERVMSYRALAAARGDSHTVLGLMDENLYAAGVDNTGRPMEDIIEEFAAVRGATELMLMSFAKDKWLQASNVDGRMTTARAWAYIMLGHVRHHMNVVQERYL</sequence>
<organism evidence="2 3">
    <name type="scientific">Nemorincola caseinilytica</name>
    <dbReference type="NCBI Taxonomy" id="2054315"/>
    <lineage>
        <taxon>Bacteria</taxon>
        <taxon>Pseudomonadati</taxon>
        <taxon>Bacteroidota</taxon>
        <taxon>Chitinophagia</taxon>
        <taxon>Chitinophagales</taxon>
        <taxon>Chitinophagaceae</taxon>
        <taxon>Nemorincola</taxon>
    </lineage>
</organism>
<dbReference type="Pfam" id="PF12867">
    <property type="entry name" value="DinB_2"/>
    <property type="match status" value="1"/>
</dbReference>
<dbReference type="InterPro" id="IPR034660">
    <property type="entry name" value="DinB/YfiT-like"/>
</dbReference>
<reference evidence="3" key="1">
    <citation type="journal article" date="2019" name="Int. J. Syst. Evol. Microbiol.">
        <title>The Global Catalogue of Microorganisms (GCM) 10K type strain sequencing project: providing services to taxonomists for standard genome sequencing and annotation.</title>
        <authorList>
            <consortium name="The Broad Institute Genomics Platform"/>
            <consortium name="The Broad Institute Genome Sequencing Center for Infectious Disease"/>
            <person name="Wu L."/>
            <person name="Ma J."/>
        </authorList>
    </citation>
    <scope>NUCLEOTIDE SEQUENCE [LARGE SCALE GENOMIC DNA]</scope>
    <source>
        <strain evidence="3">JCM 32105</strain>
    </source>
</reference>
<name>A0ABP8NE68_9BACT</name>
<dbReference type="InterPro" id="IPR024775">
    <property type="entry name" value="DinB-like"/>
</dbReference>
<dbReference type="Proteomes" id="UP001500067">
    <property type="component" value="Unassembled WGS sequence"/>
</dbReference>
<evidence type="ECO:0000313" key="3">
    <source>
        <dbReference type="Proteomes" id="UP001500067"/>
    </source>
</evidence>
<accession>A0ABP8NE68</accession>
<protein>
    <submittedName>
        <fullName evidence="2">DinB family protein</fullName>
    </submittedName>
</protein>
<dbReference type="SUPFAM" id="SSF109854">
    <property type="entry name" value="DinB/YfiT-like putative metalloenzymes"/>
    <property type="match status" value="1"/>
</dbReference>